<feature type="domain" description="Peptidase A1" evidence="6">
    <location>
        <begin position="44"/>
        <end position="413"/>
    </location>
</feature>
<comment type="similarity">
    <text evidence="2">Belongs to the peptidase A1 family.</text>
</comment>
<keyword evidence="3" id="KW-0964">Secreted</keyword>
<keyword evidence="4 5" id="KW-0732">Signal</keyword>
<evidence type="ECO:0000313" key="8">
    <source>
        <dbReference type="Proteomes" id="UP001140949"/>
    </source>
</evidence>
<evidence type="ECO:0000256" key="4">
    <source>
        <dbReference type="ARBA" id="ARBA00022729"/>
    </source>
</evidence>
<accession>A0AAX6F295</accession>
<dbReference type="Gene3D" id="2.40.70.10">
    <property type="entry name" value="Acid Proteases"/>
    <property type="match status" value="2"/>
</dbReference>
<feature type="signal peptide" evidence="5">
    <location>
        <begin position="1"/>
        <end position="23"/>
    </location>
</feature>
<dbReference type="AlphaFoldDB" id="A0AAX6F295"/>
<comment type="subcellular location">
    <subcellularLocation>
        <location evidence="1">Secreted</location>
        <location evidence="1">Extracellular space</location>
    </subcellularLocation>
</comment>
<sequence>MAWFKKNLLLFLFSLLLLSHSLCAALKSATFVLPVKKDGATLQYVTRVQQRTPPTLLNLVVDLGARYLWVDCDKGYVSSTYGSVYCGTAECNLTASQGCTDCSLPRRPGCDKNTCSVGIEGRTVGTGGVLAQDALSIASTNGTVPGPSATIPKFVFSCAPSFLLKGLARGAKGMLGLGRGNLGLPLQLASAFPVSTKFAVCLSSTTTSNGVMFFGDGPYEISSGVDASARFKYTPLFVNPVSTAGSYIAGEESVEYFIGVRSVKVNGTAVPLKKSLLSIDEEGHGGTKISTTAPYTQLQTSIYTAVTGAFATAMGSTTRVAPVGKLKLCYDAKDVGARYTGPAVPTIDLVLQDESVYWSILGANSMVEAKKGVLCLAFVDGGINPTTSIVIGGHQIEDNLLQFDIANSRLGFTSSLWIVKTTCASYNFQSLP</sequence>
<dbReference type="Proteomes" id="UP001140949">
    <property type="component" value="Unassembled WGS sequence"/>
</dbReference>
<evidence type="ECO:0000259" key="6">
    <source>
        <dbReference type="PROSITE" id="PS51767"/>
    </source>
</evidence>
<dbReference type="PANTHER" id="PTHR47965:SF22">
    <property type="entry name" value="EUKARYOTIC ASPARTYL PROTEASE FAMILY PROTEIN"/>
    <property type="match status" value="1"/>
</dbReference>
<dbReference type="SUPFAM" id="SSF50630">
    <property type="entry name" value="Acid proteases"/>
    <property type="match status" value="1"/>
</dbReference>
<comment type="caution">
    <text evidence="7">The sequence shown here is derived from an EMBL/GenBank/DDBJ whole genome shotgun (WGS) entry which is preliminary data.</text>
</comment>
<reference evidence="7" key="2">
    <citation type="submission" date="2023-04" db="EMBL/GenBank/DDBJ databases">
        <authorList>
            <person name="Bruccoleri R.E."/>
            <person name="Oakeley E.J."/>
            <person name="Faust A.-M."/>
            <person name="Dessus-Babus S."/>
            <person name="Altorfer M."/>
            <person name="Burckhardt D."/>
            <person name="Oertli M."/>
            <person name="Naumann U."/>
            <person name="Petersen F."/>
            <person name="Wong J."/>
        </authorList>
    </citation>
    <scope>NUCLEOTIDE SEQUENCE</scope>
    <source>
        <strain evidence="7">GSM-AAB239-AS_SAM_17_03QT</strain>
        <tissue evidence="7">Leaf</tissue>
    </source>
</reference>
<dbReference type="GO" id="GO:0004190">
    <property type="term" value="F:aspartic-type endopeptidase activity"/>
    <property type="evidence" value="ECO:0007669"/>
    <property type="project" value="InterPro"/>
</dbReference>
<dbReference type="InterPro" id="IPR033121">
    <property type="entry name" value="PEPTIDASE_A1"/>
</dbReference>
<reference evidence="7" key="1">
    <citation type="journal article" date="2023" name="GigaByte">
        <title>Genome assembly of the bearded iris, Iris pallida Lam.</title>
        <authorList>
            <person name="Bruccoleri R.E."/>
            <person name="Oakeley E.J."/>
            <person name="Faust A.M.E."/>
            <person name="Altorfer M."/>
            <person name="Dessus-Babus S."/>
            <person name="Burckhardt D."/>
            <person name="Oertli M."/>
            <person name="Naumann U."/>
            <person name="Petersen F."/>
            <person name="Wong J."/>
        </authorList>
    </citation>
    <scope>NUCLEOTIDE SEQUENCE</scope>
    <source>
        <strain evidence="7">GSM-AAB239-AS_SAM_17_03QT</strain>
    </source>
</reference>
<dbReference type="GO" id="GO:0006508">
    <property type="term" value="P:proteolysis"/>
    <property type="evidence" value="ECO:0007669"/>
    <property type="project" value="InterPro"/>
</dbReference>
<evidence type="ECO:0000256" key="5">
    <source>
        <dbReference type="SAM" id="SignalP"/>
    </source>
</evidence>
<dbReference type="FunFam" id="2.40.70.10:FF:000041">
    <property type="entry name" value="Basic 7S globulin"/>
    <property type="match status" value="1"/>
</dbReference>
<evidence type="ECO:0000256" key="2">
    <source>
        <dbReference type="ARBA" id="ARBA00007447"/>
    </source>
</evidence>
<dbReference type="InterPro" id="IPR032799">
    <property type="entry name" value="TAXi_C"/>
</dbReference>
<dbReference type="CDD" id="cd05489">
    <property type="entry name" value="xylanase_inhibitor_I_like"/>
    <property type="match status" value="1"/>
</dbReference>
<dbReference type="InterPro" id="IPR021109">
    <property type="entry name" value="Peptidase_aspartic_dom_sf"/>
</dbReference>
<name>A0AAX6F295_IRIPA</name>
<dbReference type="FunFam" id="2.40.70.10:FF:000045">
    <property type="entry name" value="Basic 7S globulin"/>
    <property type="match status" value="1"/>
</dbReference>
<keyword evidence="8" id="KW-1185">Reference proteome</keyword>
<evidence type="ECO:0000313" key="7">
    <source>
        <dbReference type="EMBL" id="KAJ6810530.1"/>
    </source>
</evidence>
<dbReference type="InterPro" id="IPR032861">
    <property type="entry name" value="TAXi_N"/>
</dbReference>
<dbReference type="GO" id="GO:0005576">
    <property type="term" value="C:extracellular region"/>
    <property type="evidence" value="ECO:0007669"/>
    <property type="project" value="UniProtKB-SubCell"/>
</dbReference>
<dbReference type="InterPro" id="IPR033868">
    <property type="entry name" value="Xylanase_inhibitor_I-like"/>
</dbReference>
<gene>
    <name evidence="7" type="ORF">M6B38_156715</name>
</gene>
<dbReference type="PROSITE" id="PS51767">
    <property type="entry name" value="PEPTIDASE_A1"/>
    <property type="match status" value="1"/>
</dbReference>
<dbReference type="PANTHER" id="PTHR47965">
    <property type="entry name" value="ASPARTYL PROTEASE-RELATED"/>
    <property type="match status" value="1"/>
</dbReference>
<organism evidence="7 8">
    <name type="scientific">Iris pallida</name>
    <name type="common">Sweet iris</name>
    <dbReference type="NCBI Taxonomy" id="29817"/>
    <lineage>
        <taxon>Eukaryota</taxon>
        <taxon>Viridiplantae</taxon>
        <taxon>Streptophyta</taxon>
        <taxon>Embryophyta</taxon>
        <taxon>Tracheophyta</taxon>
        <taxon>Spermatophyta</taxon>
        <taxon>Magnoliopsida</taxon>
        <taxon>Liliopsida</taxon>
        <taxon>Asparagales</taxon>
        <taxon>Iridaceae</taxon>
        <taxon>Iridoideae</taxon>
        <taxon>Irideae</taxon>
        <taxon>Iris</taxon>
    </lineage>
</organism>
<evidence type="ECO:0000256" key="3">
    <source>
        <dbReference type="ARBA" id="ARBA00022525"/>
    </source>
</evidence>
<dbReference type="Pfam" id="PF14543">
    <property type="entry name" value="TAXi_N"/>
    <property type="match status" value="1"/>
</dbReference>
<feature type="chain" id="PRO_5043478213" evidence="5">
    <location>
        <begin position="24"/>
        <end position="432"/>
    </location>
</feature>
<protein>
    <submittedName>
        <fullName evidence="7">Basic 7S globulin-like</fullName>
    </submittedName>
</protein>
<dbReference type="Pfam" id="PF14541">
    <property type="entry name" value="TAXi_C"/>
    <property type="match status" value="1"/>
</dbReference>
<proteinExistence type="inferred from homology"/>
<dbReference type="EMBL" id="JANAVB010032289">
    <property type="protein sequence ID" value="KAJ6810530.1"/>
    <property type="molecule type" value="Genomic_DNA"/>
</dbReference>
<evidence type="ECO:0000256" key="1">
    <source>
        <dbReference type="ARBA" id="ARBA00004239"/>
    </source>
</evidence>
<dbReference type="InterPro" id="IPR001461">
    <property type="entry name" value="Aspartic_peptidase_A1"/>
</dbReference>